<reference evidence="3" key="1">
    <citation type="submission" date="2023-08" db="EMBL/GenBank/DDBJ databases">
        <authorList>
            <person name="Chen Y."/>
            <person name="Shah S."/>
            <person name="Dougan E. K."/>
            <person name="Thang M."/>
            <person name="Chan C."/>
        </authorList>
    </citation>
    <scope>NUCLEOTIDE SEQUENCE</scope>
</reference>
<keyword evidence="2" id="KW-0472">Membrane</keyword>
<evidence type="ECO:0000256" key="2">
    <source>
        <dbReference type="SAM" id="Phobius"/>
    </source>
</evidence>
<organism evidence="3 4">
    <name type="scientific">Effrenium voratum</name>
    <dbReference type="NCBI Taxonomy" id="2562239"/>
    <lineage>
        <taxon>Eukaryota</taxon>
        <taxon>Sar</taxon>
        <taxon>Alveolata</taxon>
        <taxon>Dinophyceae</taxon>
        <taxon>Suessiales</taxon>
        <taxon>Symbiodiniaceae</taxon>
        <taxon>Effrenium</taxon>
    </lineage>
</organism>
<feature type="transmembrane region" description="Helical" evidence="2">
    <location>
        <begin position="548"/>
        <end position="572"/>
    </location>
</feature>
<evidence type="ECO:0000313" key="4">
    <source>
        <dbReference type="Proteomes" id="UP001178507"/>
    </source>
</evidence>
<keyword evidence="2" id="KW-0812">Transmembrane</keyword>
<dbReference type="EMBL" id="CAUJNA010000345">
    <property type="protein sequence ID" value="CAJ1375857.1"/>
    <property type="molecule type" value="Genomic_DNA"/>
</dbReference>
<protein>
    <submittedName>
        <fullName evidence="3">Uncharacterized protein</fullName>
    </submittedName>
</protein>
<name>A0AA36MQT1_9DINO</name>
<evidence type="ECO:0000256" key="1">
    <source>
        <dbReference type="SAM" id="MobiDB-lite"/>
    </source>
</evidence>
<sequence length="618" mass="67440">MWWLGLLAIATGDLYKLPSEQPTILEHCFYQDWRYVPALGVPSQELSLRSCQRRCRNEAGCRFISYWGSGHCVLSGEDAYAIKELYATAGPRNCSQVLASCRERPGPSFPGATRIESAEAWPSGRVPFPLECWPHTAGVLKGCGTAQVLQTLDHGLAANCRNLEEVSVPLYQTCTSLCAKTPLCSIAVEKEKGCFLGKMTSGLDCHKGEDGRILRAARMLQGQVRVLKDLRGLQVQGLIKAFDEMELQGDPRTEGVRACRLACYSSLLCTIWQYYIGKGCWVEEPTTWKVQFPLTSAIAPKGELTIAGEYIQHFCPDVSWTPSKEWTLVASGINCTGAAKDLSGSKAITALDCQRRAAADEDCGTQLTSNDMACFCVLKGHACERQPSGFGFGLYELQTLTPEATAAGGNLVPGGQLPPRGHVRVQMQLKGVEYDLLSGPQLRELDAELAQDVAQATGLSTDDLWDEAGVPGHVSLDAADGLGVFFNLEIPRHHSPESLTRVFWSESLQESLHNTVYEVAPESITGPVRVSVAFSEAQAPKPRRGSSLWLVLLGFALLLALVCTCLLSYRWLGGKGGRGRCSTLDWELQSCHDGIFDSDSEPERSPASPARVKLSFKR</sequence>
<dbReference type="AlphaFoldDB" id="A0AA36MQT1"/>
<accession>A0AA36MQT1</accession>
<proteinExistence type="predicted"/>
<dbReference type="Gene3D" id="3.50.4.10">
    <property type="entry name" value="Hepatocyte Growth Factor"/>
    <property type="match status" value="1"/>
</dbReference>
<evidence type="ECO:0000313" key="3">
    <source>
        <dbReference type="EMBL" id="CAJ1375857.1"/>
    </source>
</evidence>
<keyword evidence="2" id="KW-1133">Transmembrane helix</keyword>
<feature type="region of interest" description="Disordered" evidence="1">
    <location>
        <begin position="597"/>
        <end position="618"/>
    </location>
</feature>
<gene>
    <name evidence="3" type="ORF">EVOR1521_LOCUS5046</name>
</gene>
<keyword evidence="4" id="KW-1185">Reference proteome</keyword>
<comment type="caution">
    <text evidence="3">The sequence shown here is derived from an EMBL/GenBank/DDBJ whole genome shotgun (WGS) entry which is preliminary data.</text>
</comment>
<dbReference type="Proteomes" id="UP001178507">
    <property type="component" value="Unassembled WGS sequence"/>
</dbReference>